<reference evidence="2 3" key="1">
    <citation type="journal article" date="2016" name="Front. Microbiol.">
        <title>Genomic Resource of Rice Seed Associated Bacteria.</title>
        <authorList>
            <person name="Midha S."/>
            <person name="Bansal K."/>
            <person name="Sharma S."/>
            <person name="Kumar N."/>
            <person name="Patil P.P."/>
            <person name="Chaudhry V."/>
            <person name="Patil P.B."/>
        </authorList>
    </citation>
    <scope>NUCLEOTIDE SEQUENCE [LARGE SCALE GENOMIC DNA]</scope>
    <source>
        <strain evidence="2 3">NS184</strain>
    </source>
</reference>
<gene>
    <name evidence="2" type="ORF">NS184_14640</name>
</gene>
<accession>A0A175RI49</accession>
<feature type="domain" description="Glycosyltransferase 2-like" evidence="1">
    <location>
        <begin position="95"/>
        <end position="200"/>
    </location>
</feature>
<dbReference type="STRING" id="33881.NS184_14640"/>
<dbReference type="InterPro" id="IPR001173">
    <property type="entry name" value="Glyco_trans_2-like"/>
</dbReference>
<dbReference type="PATRIC" id="fig|33881.3.peg.3459"/>
<dbReference type="Gene3D" id="3.90.550.10">
    <property type="entry name" value="Spore Coat Polysaccharide Biosynthesis Protein SpsA, Chain A"/>
    <property type="match status" value="1"/>
</dbReference>
<dbReference type="PANTHER" id="PTHR43685:SF2">
    <property type="entry name" value="GLYCOSYLTRANSFERASE 2-LIKE DOMAIN-CONTAINING PROTEIN"/>
    <property type="match status" value="1"/>
</dbReference>
<dbReference type="InterPro" id="IPR050834">
    <property type="entry name" value="Glycosyltransf_2"/>
</dbReference>
<proteinExistence type="predicted"/>
<name>A0A175RI49_9MICO</name>
<organism evidence="2 3">
    <name type="scientific">Curtobacterium luteum</name>
    <dbReference type="NCBI Taxonomy" id="33881"/>
    <lineage>
        <taxon>Bacteria</taxon>
        <taxon>Bacillati</taxon>
        <taxon>Actinomycetota</taxon>
        <taxon>Actinomycetes</taxon>
        <taxon>Micrococcales</taxon>
        <taxon>Microbacteriaceae</taxon>
        <taxon>Curtobacterium</taxon>
    </lineage>
</organism>
<protein>
    <recommendedName>
        <fullName evidence="1">Glycosyltransferase 2-like domain-containing protein</fullName>
    </recommendedName>
</protein>
<dbReference type="CDD" id="cd00761">
    <property type="entry name" value="Glyco_tranf_GTA_type"/>
    <property type="match status" value="1"/>
</dbReference>
<evidence type="ECO:0000313" key="2">
    <source>
        <dbReference type="EMBL" id="KTR02983.1"/>
    </source>
</evidence>
<evidence type="ECO:0000259" key="1">
    <source>
        <dbReference type="Pfam" id="PF00535"/>
    </source>
</evidence>
<dbReference type="Pfam" id="PF00535">
    <property type="entry name" value="Glycos_transf_2"/>
    <property type="match status" value="1"/>
</dbReference>
<dbReference type="OrthoDB" id="3180470at2"/>
<dbReference type="EMBL" id="LDQC01000093">
    <property type="protein sequence ID" value="KTR02983.1"/>
    <property type="molecule type" value="Genomic_DNA"/>
</dbReference>
<evidence type="ECO:0000313" key="3">
    <source>
        <dbReference type="Proteomes" id="UP000078252"/>
    </source>
</evidence>
<dbReference type="RefSeq" id="WP_058726825.1">
    <property type="nucleotide sequence ID" value="NZ_LDQC01000093.1"/>
</dbReference>
<sequence length="444" mass="47883">MALISPVTVPGPRRVVSLDLDAPLPELVADERGSSALVVGYRGGFPVTTLDVLLTDDPADARRAVEPLVAQTASATNDAGASTPVPDEDLPLISVVVSTIVARIETITTLLAVLEQLDYPRYEVIIVDNRVTVPADDQLPRILEGHNVRLVVERRPGCSAGRNAGVAAAKGEVIAFTDDDVRISPQWLRMIGSRFVREPELSAVTGLILPEELATPAQIWYEAYYGGFSGERTFEPVTIVPDDVPGVMRNARARAVAPDGRVLKHFAVYGIGGYGAGANWAVRTSAFRAAGGFDPVLGAGVPARGGEDLAIFIDILWGGGRIGFEPKAVVHHTHRADLEGLHHQLHSNGVGFTALMCALIVKDRRHLTALTRLMPIAAKVKLKQLVTRLAGKRDAAPETVTEASTTSIPRSLAYHEFRGFPAGPAAYLRSRRFWRDVEEGRFRP</sequence>
<dbReference type="InterPro" id="IPR029044">
    <property type="entry name" value="Nucleotide-diphossugar_trans"/>
</dbReference>
<dbReference type="SUPFAM" id="SSF53448">
    <property type="entry name" value="Nucleotide-diphospho-sugar transferases"/>
    <property type="match status" value="1"/>
</dbReference>
<dbReference type="AlphaFoldDB" id="A0A175RI49"/>
<dbReference type="Proteomes" id="UP000078252">
    <property type="component" value="Unassembled WGS sequence"/>
</dbReference>
<comment type="caution">
    <text evidence="2">The sequence shown here is derived from an EMBL/GenBank/DDBJ whole genome shotgun (WGS) entry which is preliminary data.</text>
</comment>
<dbReference type="PANTHER" id="PTHR43685">
    <property type="entry name" value="GLYCOSYLTRANSFERASE"/>
    <property type="match status" value="1"/>
</dbReference>